<dbReference type="OMA" id="IDVVCDM"/>
<evidence type="ECO:0000256" key="5">
    <source>
        <dbReference type="ARBA" id="ARBA00012299"/>
    </source>
</evidence>
<organism evidence="18 19">
    <name type="scientific">Lottia gigantea</name>
    <name type="common">Giant owl limpet</name>
    <dbReference type="NCBI Taxonomy" id="225164"/>
    <lineage>
        <taxon>Eukaryota</taxon>
        <taxon>Metazoa</taxon>
        <taxon>Spiralia</taxon>
        <taxon>Lophotrochozoa</taxon>
        <taxon>Mollusca</taxon>
        <taxon>Gastropoda</taxon>
        <taxon>Patellogastropoda</taxon>
        <taxon>Lottioidea</taxon>
        <taxon>Lottiidae</taxon>
        <taxon>Lottia</taxon>
    </lineage>
</organism>
<gene>
    <name evidence="18" type="ORF">LOTGIDRAFT_105568</name>
</gene>
<evidence type="ECO:0000256" key="11">
    <source>
        <dbReference type="ARBA" id="ARBA00022946"/>
    </source>
</evidence>
<dbReference type="HOGENOM" id="CLU_009902_4_0_1"/>
<evidence type="ECO:0000256" key="7">
    <source>
        <dbReference type="ARBA" id="ARBA00022670"/>
    </source>
</evidence>
<dbReference type="InterPro" id="IPR050361">
    <property type="entry name" value="MPP/UQCRC_Complex"/>
</dbReference>
<evidence type="ECO:0000256" key="13">
    <source>
        <dbReference type="ARBA" id="ARBA00023128"/>
    </source>
</evidence>
<sequence>MNFVFFQKVVPVTCRWRSTQANVYEETLFNVPETKVTTLSNGMRVATEDSGSPTCTVGLCIDAGSRWENKQNNGTAHFLEHMTFKGTDRRSESDIDLEVENLGAQLNANTSREQTFYFAKCFSQDMPKAVDLISDIVQNSKITEENVEKERGVICREMQEVNYDMREVVMDYLHTVAYEGTPLGFTILGPSENVNTISRSDLVNFRNTHYKPQRMVLAASGGVNHDNLVKMAEQYFSGSTAAPSFDIPTIEPCRFTGMSVIERNDDMPLAHVMVAMESVGWNNPDNIALHVASIIMGNWNRSYVGGTNLNGLAAFCAAENICHSYESFMSTYSDTGLWGAYFITDRFNIRDTLHAVQQEWMRLCTQVTDVEVERAKNKLKTSYLLQLDGTTPVFEDIGRQMLNYGRRIPLAEFEQRVNAVDANLVKEVCNRYIYDKGPAVAAVGPTEDLPDYNNILAGNYWLRV</sequence>
<dbReference type="PROSITE" id="PS00143">
    <property type="entry name" value="INSULINASE"/>
    <property type="match status" value="1"/>
</dbReference>
<evidence type="ECO:0000256" key="1">
    <source>
        <dbReference type="ARBA" id="ARBA00001098"/>
    </source>
</evidence>
<comment type="cofactor">
    <cofactor evidence="2">
        <name>Zn(2+)</name>
        <dbReference type="ChEBI" id="CHEBI:29105"/>
    </cofactor>
</comment>
<dbReference type="SUPFAM" id="SSF63411">
    <property type="entry name" value="LuxS/MPP-like metallohydrolase"/>
    <property type="match status" value="2"/>
</dbReference>
<dbReference type="EMBL" id="KB202283">
    <property type="protein sequence ID" value="ESO91311.1"/>
    <property type="molecule type" value="Genomic_DNA"/>
</dbReference>
<dbReference type="CTD" id="20230003"/>
<comment type="catalytic activity">
    <reaction evidence="1">
        <text>Release of N-terminal transit peptides from precursor proteins imported into the mitochondrion, typically with Arg in position P2.</text>
        <dbReference type="EC" id="3.4.24.64"/>
    </reaction>
</comment>
<evidence type="ECO:0000313" key="19">
    <source>
        <dbReference type="Proteomes" id="UP000030746"/>
    </source>
</evidence>
<evidence type="ECO:0000259" key="16">
    <source>
        <dbReference type="Pfam" id="PF00675"/>
    </source>
</evidence>
<comment type="subcellular location">
    <subcellularLocation>
        <location evidence="3">Mitochondrion</location>
    </subcellularLocation>
</comment>
<evidence type="ECO:0000256" key="10">
    <source>
        <dbReference type="ARBA" id="ARBA00022833"/>
    </source>
</evidence>
<keyword evidence="9" id="KW-0378">Hydrolase</keyword>
<dbReference type="AlphaFoldDB" id="V4AD99"/>
<dbReference type="GO" id="GO:0005759">
    <property type="term" value="C:mitochondrial matrix"/>
    <property type="evidence" value="ECO:0007669"/>
    <property type="project" value="UniProtKB-ARBA"/>
</dbReference>
<dbReference type="STRING" id="225164.V4AD99"/>
<dbReference type="EC" id="3.4.24.64" evidence="5"/>
<evidence type="ECO:0000313" key="18">
    <source>
        <dbReference type="EMBL" id="ESO91311.1"/>
    </source>
</evidence>
<dbReference type="GO" id="GO:0046872">
    <property type="term" value="F:metal ion binding"/>
    <property type="evidence" value="ECO:0007669"/>
    <property type="project" value="UniProtKB-KW"/>
</dbReference>
<feature type="domain" description="Peptidase M16 C-terminal" evidence="17">
    <location>
        <begin position="197"/>
        <end position="379"/>
    </location>
</feature>
<dbReference type="Gene3D" id="3.30.830.10">
    <property type="entry name" value="Metalloenzyme, LuxS/M16 peptidase-like"/>
    <property type="match status" value="2"/>
</dbReference>
<keyword evidence="8" id="KW-0479">Metal-binding</keyword>
<proteinExistence type="inferred from homology"/>
<keyword evidence="19" id="KW-1185">Reference proteome</keyword>
<protein>
    <recommendedName>
        <fullName evidence="6">Mitochondrial-processing peptidase subunit beta</fullName>
        <ecNumber evidence="5">3.4.24.64</ecNumber>
    </recommendedName>
    <alternativeName>
        <fullName evidence="14">Beta-MPP</fullName>
    </alternativeName>
</protein>
<evidence type="ECO:0000256" key="2">
    <source>
        <dbReference type="ARBA" id="ARBA00001947"/>
    </source>
</evidence>
<evidence type="ECO:0000256" key="12">
    <source>
        <dbReference type="ARBA" id="ARBA00023049"/>
    </source>
</evidence>
<evidence type="ECO:0000259" key="17">
    <source>
        <dbReference type="Pfam" id="PF05193"/>
    </source>
</evidence>
<dbReference type="GO" id="GO:0006627">
    <property type="term" value="P:protein processing involved in protein targeting to mitochondrion"/>
    <property type="evidence" value="ECO:0007669"/>
    <property type="project" value="TreeGrafter"/>
</dbReference>
<evidence type="ECO:0000256" key="15">
    <source>
        <dbReference type="RuleBase" id="RU004447"/>
    </source>
</evidence>
<evidence type="ECO:0000256" key="4">
    <source>
        <dbReference type="ARBA" id="ARBA00007261"/>
    </source>
</evidence>
<dbReference type="Pfam" id="PF05193">
    <property type="entry name" value="Peptidase_M16_C"/>
    <property type="match status" value="1"/>
</dbReference>
<dbReference type="GO" id="GO:0004222">
    <property type="term" value="F:metalloendopeptidase activity"/>
    <property type="evidence" value="ECO:0007669"/>
    <property type="project" value="UniProtKB-EC"/>
</dbReference>
<dbReference type="InterPro" id="IPR011765">
    <property type="entry name" value="Pept_M16_N"/>
</dbReference>
<dbReference type="InterPro" id="IPR007863">
    <property type="entry name" value="Peptidase_M16_C"/>
</dbReference>
<name>V4AD99_LOTGI</name>
<evidence type="ECO:0000256" key="6">
    <source>
        <dbReference type="ARBA" id="ARBA00020510"/>
    </source>
</evidence>
<evidence type="ECO:0000256" key="3">
    <source>
        <dbReference type="ARBA" id="ARBA00004173"/>
    </source>
</evidence>
<evidence type="ECO:0000256" key="9">
    <source>
        <dbReference type="ARBA" id="ARBA00022801"/>
    </source>
</evidence>
<dbReference type="OrthoDB" id="10251424at2759"/>
<keyword evidence="10" id="KW-0862">Zinc</keyword>
<dbReference type="Proteomes" id="UP000030746">
    <property type="component" value="Unassembled WGS sequence"/>
</dbReference>
<accession>V4AD99</accession>
<dbReference type="FunFam" id="3.30.830.10:FF:000002">
    <property type="entry name" value="Mitochondrial-processing peptidase subunit beta"/>
    <property type="match status" value="1"/>
</dbReference>
<comment type="similarity">
    <text evidence="4 15">Belongs to the peptidase M16 family.</text>
</comment>
<dbReference type="FunFam" id="3.30.830.10:FF:000001">
    <property type="entry name" value="Mitochondrial-processing peptidase subunit beta, mitochondrial"/>
    <property type="match status" value="1"/>
</dbReference>
<dbReference type="GeneID" id="20230003"/>
<dbReference type="KEGG" id="lgi:LOTGIDRAFT_105568"/>
<dbReference type="InterPro" id="IPR011249">
    <property type="entry name" value="Metalloenz_LuxS/M16"/>
</dbReference>
<dbReference type="PANTHER" id="PTHR11851">
    <property type="entry name" value="METALLOPROTEASE"/>
    <property type="match status" value="1"/>
</dbReference>
<keyword evidence="12" id="KW-0482">Metalloprotease</keyword>
<dbReference type="InterPro" id="IPR001431">
    <property type="entry name" value="Pept_M16_Zn_BS"/>
</dbReference>
<reference evidence="18 19" key="1">
    <citation type="journal article" date="2013" name="Nature">
        <title>Insights into bilaterian evolution from three spiralian genomes.</title>
        <authorList>
            <person name="Simakov O."/>
            <person name="Marletaz F."/>
            <person name="Cho S.J."/>
            <person name="Edsinger-Gonzales E."/>
            <person name="Havlak P."/>
            <person name="Hellsten U."/>
            <person name="Kuo D.H."/>
            <person name="Larsson T."/>
            <person name="Lv J."/>
            <person name="Arendt D."/>
            <person name="Savage R."/>
            <person name="Osoegawa K."/>
            <person name="de Jong P."/>
            <person name="Grimwood J."/>
            <person name="Chapman J.A."/>
            <person name="Shapiro H."/>
            <person name="Aerts A."/>
            <person name="Otillar R.P."/>
            <person name="Terry A.Y."/>
            <person name="Boore J.L."/>
            <person name="Grigoriev I.V."/>
            <person name="Lindberg D.R."/>
            <person name="Seaver E.C."/>
            <person name="Weisblat D.A."/>
            <person name="Putnam N.H."/>
            <person name="Rokhsar D.S."/>
        </authorList>
    </citation>
    <scope>NUCLEOTIDE SEQUENCE [LARGE SCALE GENOMIC DNA]</scope>
</reference>
<evidence type="ECO:0000256" key="8">
    <source>
        <dbReference type="ARBA" id="ARBA00022723"/>
    </source>
</evidence>
<feature type="domain" description="Peptidase M16 N-terminal" evidence="16">
    <location>
        <begin position="44"/>
        <end position="190"/>
    </location>
</feature>
<dbReference type="MEROPS" id="M16.973"/>
<keyword evidence="7" id="KW-0645">Protease</keyword>
<keyword evidence="11" id="KW-0809">Transit peptide</keyword>
<dbReference type="RefSeq" id="XP_009058009.1">
    <property type="nucleotide sequence ID" value="XM_009059761.1"/>
</dbReference>
<evidence type="ECO:0000256" key="14">
    <source>
        <dbReference type="ARBA" id="ARBA00031018"/>
    </source>
</evidence>
<keyword evidence="13" id="KW-0496">Mitochondrion</keyword>
<dbReference type="PANTHER" id="PTHR11851:SF149">
    <property type="entry name" value="GH01077P"/>
    <property type="match status" value="1"/>
</dbReference>
<dbReference type="Pfam" id="PF00675">
    <property type="entry name" value="Peptidase_M16"/>
    <property type="match status" value="1"/>
</dbReference>